<dbReference type="CDD" id="cd06853">
    <property type="entry name" value="GT_WecA_like"/>
    <property type="match status" value="1"/>
</dbReference>
<keyword evidence="4 8" id="KW-0812">Transmembrane</keyword>
<keyword evidence="6 8" id="KW-0472">Membrane</keyword>
<evidence type="ECO:0000313" key="10">
    <source>
        <dbReference type="Proteomes" id="UP000029538"/>
    </source>
</evidence>
<dbReference type="GO" id="GO:0046872">
    <property type="term" value="F:metal ion binding"/>
    <property type="evidence" value="ECO:0007669"/>
    <property type="project" value="UniProtKB-KW"/>
</dbReference>
<keyword evidence="3 9" id="KW-0808">Transferase</keyword>
<comment type="cofactor">
    <cofactor evidence="7">
        <name>Mg(2+)</name>
        <dbReference type="ChEBI" id="CHEBI:18420"/>
    </cofactor>
</comment>
<dbReference type="PANTHER" id="PTHR22926">
    <property type="entry name" value="PHOSPHO-N-ACETYLMURAMOYL-PENTAPEPTIDE-TRANSFERASE"/>
    <property type="match status" value="1"/>
</dbReference>
<dbReference type="InterPro" id="IPR018480">
    <property type="entry name" value="PNAcMuramoyl-5peptid_Trfase_CS"/>
</dbReference>
<evidence type="ECO:0000256" key="2">
    <source>
        <dbReference type="ARBA" id="ARBA00022475"/>
    </source>
</evidence>
<dbReference type="EMBL" id="JRNR01000022">
    <property type="protein sequence ID" value="KGF49920.1"/>
    <property type="molecule type" value="Genomic_DNA"/>
</dbReference>
<proteinExistence type="predicted"/>
<evidence type="ECO:0000256" key="1">
    <source>
        <dbReference type="ARBA" id="ARBA00004651"/>
    </source>
</evidence>
<dbReference type="GO" id="GO:0044038">
    <property type="term" value="P:cell wall macromolecule biosynthetic process"/>
    <property type="evidence" value="ECO:0007669"/>
    <property type="project" value="TreeGrafter"/>
</dbReference>
<dbReference type="GO" id="GO:0005886">
    <property type="term" value="C:plasma membrane"/>
    <property type="evidence" value="ECO:0007669"/>
    <property type="project" value="UniProtKB-SubCell"/>
</dbReference>
<feature type="transmembrane region" description="Helical" evidence="8">
    <location>
        <begin position="226"/>
        <end position="249"/>
    </location>
</feature>
<protein>
    <submittedName>
        <fullName evidence="9">Glycosyl transferase family 4</fullName>
    </submittedName>
</protein>
<organism evidence="9 10">
    <name type="scientific">Prevotella disiens DNF00882</name>
    <dbReference type="NCBI Taxonomy" id="1401075"/>
    <lineage>
        <taxon>Bacteria</taxon>
        <taxon>Pseudomonadati</taxon>
        <taxon>Bacteroidota</taxon>
        <taxon>Bacteroidia</taxon>
        <taxon>Bacteroidales</taxon>
        <taxon>Prevotellaceae</taxon>
        <taxon>Prevotella</taxon>
    </lineage>
</organism>
<dbReference type="GO" id="GO:0009103">
    <property type="term" value="P:lipopolysaccharide biosynthetic process"/>
    <property type="evidence" value="ECO:0007669"/>
    <property type="project" value="TreeGrafter"/>
</dbReference>
<reference evidence="9 10" key="1">
    <citation type="submission" date="2014-07" db="EMBL/GenBank/DDBJ databases">
        <authorList>
            <person name="McCorrison J."/>
            <person name="Sanka R."/>
            <person name="Torralba M."/>
            <person name="Gillis M."/>
            <person name="Haft D.H."/>
            <person name="Methe B."/>
            <person name="Sutton G."/>
            <person name="Nelson K.E."/>
        </authorList>
    </citation>
    <scope>NUCLEOTIDE SEQUENCE [LARGE SCALE GENOMIC DNA]</scope>
    <source>
        <strain evidence="9 10">DNF00882</strain>
    </source>
</reference>
<evidence type="ECO:0000256" key="5">
    <source>
        <dbReference type="ARBA" id="ARBA00022989"/>
    </source>
</evidence>
<feature type="transmembrane region" description="Helical" evidence="8">
    <location>
        <begin position="313"/>
        <end position="332"/>
    </location>
</feature>
<dbReference type="PANTHER" id="PTHR22926:SF3">
    <property type="entry name" value="UNDECAPRENYL-PHOSPHATE ALPHA-N-ACETYLGLUCOSAMINYL 1-PHOSPHATE TRANSFERASE"/>
    <property type="match status" value="1"/>
</dbReference>
<evidence type="ECO:0000256" key="3">
    <source>
        <dbReference type="ARBA" id="ARBA00022679"/>
    </source>
</evidence>
<name>A0A096AT38_9BACT</name>
<dbReference type="Pfam" id="PF00953">
    <property type="entry name" value="Glycos_transf_4"/>
    <property type="match status" value="1"/>
</dbReference>
<dbReference type="Proteomes" id="UP000029538">
    <property type="component" value="Unassembled WGS sequence"/>
</dbReference>
<feature type="transmembrane region" description="Helical" evidence="8">
    <location>
        <begin position="48"/>
        <end position="74"/>
    </location>
</feature>
<evidence type="ECO:0000256" key="6">
    <source>
        <dbReference type="ARBA" id="ARBA00023136"/>
    </source>
</evidence>
<dbReference type="GO" id="GO:0016780">
    <property type="term" value="F:phosphotransferase activity, for other substituted phosphate groups"/>
    <property type="evidence" value="ECO:0007669"/>
    <property type="project" value="InterPro"/>
</dbReference>
<feature type="transmembrane region" description="Helical" evidence="8">
    <location>
        <begin position="170"/>
        <end position="188"/>
    </location>
</feature>
<dbReference type="InterPro" id="IPR000715">
    <property type="entry name" value="Glycosyl_transferase_4"/>
</dbReference>
<accession>A0A096AT38</accession>
<keyword evidence="7" id="KW-0479">Metal-binding</keyword>
<feature type="transmembrane region" description="Helical" evidence="8">
    <location>
        <begin position="86"/>
        <end position="103"/>
    </location>
</feature>
<keyword evidence="5 8" id="KW-1133">Transmembrane helix</keyword>
<dbReference type="GO" id="GO:0071555">
    <property type="term" value="P:cell wall organization"/>
    <property type="evidence" value="ECO:0007669"/>
    <property type="project" value="TreeGrafter"/>
</dbReference>
<keyword evidence="7" id="KW-0460">Magnesium</keyword>
<evidence type="ECO:0000256" key="8">
    <source>
        <dbReference type="SAM" id="Phobius"/>
    </source>
</evidence>
<feature type="binding site" evidence="7">
    <location>
        <position position="230"/>
    </location>
    <ligand>
        <name>Mg(2+)</name>
        <dbReference type="ChEBI" id="CHEBI:18420"/>
    </ligand>
</feature>
<dbReference type="AlphaFoldDB" id="A0A096AT38"/>
<evidence type="ECO:0000256" key="4">
    <source>
        <dbReference type="ARBA" id="ARBA00022692"/>
    </source>
</evidence>
<feature type="transmembrane region" description="Helical" evidence="8">
    <location>
        <begin position="338"/>
        <end position="355"/>
    </location>
</feature>
<feature type="transmembrane region" description="Helical" evidence="8">
    <location>
        <begin position="194"/>
        <end position="214"/>
    </location>
</feature>
<evidence type="ECO:0000256" key="7">
    <source>
        <dbReference type="PIRSR" id="PIRSR600715-1"/>
    </source>
</evidence>
<dbReference type="PROSITE" id="PS01348">
    <property type="entry name" value="MRAY_2"/>
    <property type="match status" value="1"/>
</dbReference>
<feature type="binding site" evidence="7">
    <location>
        <position position="165"/>
    </location>
    <ligand>
        <name>Mg(2+)</name>
        <dbReference type="ChEBI" id="CHEBI:18420"/>
    </ligand>
</feature>
<evidence type="ECO:0000313" key="9">
    <source>
        <dbReference type="EMBL" id="KGF49920.1"/>
    </source>
</evidence>
<comment type="subcellular location">
    <subcellularLocation>
        <location evidence="1">Cell membrane</location>
        <topology evidence="1">Multi-pass membrane protein</topology>
    </subcellularLocation>
</comment>
<dbReference type="RefSeq" id="WP_036882554.1">
    <property type="nucleotide sequence ID" value="NZ_JRNR01000022.1"/>
</dbReference>
<sequence length="369" mass="41651">MKIYILISLLAFTLSTTCGFIFIPRILNFCKNRNLYDIPNQRKVHKNAIPRLGGVSFLPSMLIATIIALLAWSYTNDGKKIEISPWTIYFALGLFIIYAIGLIDDVFGVSAKKKFLAQIFVSSLPPIAWLYINNFYGFLGIEQVSFWVGAPLTVFILVFIMNAINLIDGIDGLSAGLSLIALVGFFYCFFSESIWIYSILIAGLIGVLIPFLYYNVFGDAEKGQKIFMGDSGSLTLGYIVGILLIKFSMDNPLVKGYKRESIFLATTLMMVPVFDVCRVVIVRKLHGHNIFQPDKNHIHHKFMRAGLTQHQSLAAILGMAIIFIVLNVSLYSIFDTTILIFGDIVIYTLFHLLLLNRWIRKNKQLPFVE</sequence>
<feature type="transmembrane region" description="Helical" evidence="8">
    <location>
        <begin position="144"/>
        <end position="163"/>
    </location>
</feature>
<feature type="transmembrane region" description="Helical" evidence="8">
    <location>
        <begin position="6"/>
        <end position="27"/>
    </location>
</feature>
<feature type="transmembrane region" description="Helical" evidence="8">
    <location>
        <begin position="261"/>
        <end position="281"/>
    </location>
</feature>
<keyword evidence="2" id="KW-1003">Cell membrane</keyword>
<feature type="transmembrane region" description="Helical" evidence="8">
    <location>
        <begin position="115"/>
        <end position="132"/>
    </location>
</feature>
<gene>
    <name evidence="9" type="ORF">HMPREF0654_03270</name>
</gene>
<comment type="caution">
    <text evidence="9">The sequence shown here is derived from an EMBL/GenBank/DDBJ whole genome shotgun (WGS) entry which is preliminary data.</text>
</comment>